<dbReference type="Proteomes" id="UP000198654">
    <property type="component" value="Unassembled WGS sequence"/>
</dbReference>
<evidence type="ECO:0000313" key="1">
    <source>
        <dbReference type="EMBL" id="SDK86661.1"/>
    </source>
</evidence>
<gene>
    <name evidence="1" type="ORF">SAMN05661010_00352</name>
</gene>
<accession>A0A1G9FE44</accession>
<proteinExistence type="predicted"/>
<protein>
    <submittedName>
        <fullName evidence="1">Uncharacterized protein</fullName>
    </submittedName>
</protein>
<evidence type="ECO:0000313" key="2">
    <source>
        <dbReference type="Proteomes" id="UP000198654"/>
    </source>
</evidence>
<sequence>MHRIGWLVDVRENHVVTCSCGNAEITADTPRHWSAFLARELDSRSQAHFITCTRCGNGQRAQPSRQRLLRSVS</sequence>
<name>A0A1G9FE44_9GAMM</name>
<dbReference type="RefSeq" id="WP_089724911.1">
    <property type="nucleotide sequence ID" value="NZ_FNGI01000001.1"/>
</dbReference>
<keyword evidence="2" id="KW-1185">Reference proteome</keyword>
<dbReference type="EMBL" id="FNGI01000001">
    <property type="protein sequence ID" value="SDK86661.1"/>
    <property type="molecule type" value="Genomic_DNA"/>
</dbReference>
<dbReference type="STRING" id="119000.SAMN05661010_00352"/>
<reference evidence="1 2" key="1">
    <citation type="submission" date="2016-10" db="EMBL/GenBank/DDBJ databases">
        <authorList>
            <person name="de Groot N.N."/>
        </authorList>
    </citation>
    <scope>NUCLEOTIDE SEQUENCE [LARGE SCALE GENOMIC DNA]</scope>
    <source>
        <strain evidence="1 2">DSM 14789</strain>
    </source>
</reference>
<dbReference type="AlphaFoldDB" id="A0A1G9FE44"/>
<organism evidence="1 2">
    <name type="scientific">Modicisalibacter muralis</name>
    <dbReference type="NCBI Taxonomy" id="119000"/>
    <lineage>
        <taxon>Bacteria</taxon>
        <taxon>Pseudomonadati</taxon>
        <taxon>Pseudomonadota</taxon>
        <taxon>Gammaproteobacteria</taxon>
        <taxon>Oceanospirillales</taxon>
        <taxon>Halomonadaceae</taxon>
        <taxon>Modicisalibacter</taxon>
    </lineage>
</organism>